<proteinExistence type="predicted"/>
<dbReference type="Pfam" id="PF07717">
    <property type="entry name" value="OB_NTP_bind"/>
    <property type="match status" value="1"/>
</dbReference>
<evidence type="ECO:0000259" key="6">
    <source>
        <dbReference type="PROSITE" id="PS51194"/>
    </source>
</evidence>
<dbReference type="eggNOG" id="COG1643">
    <property type="taxonomic scope" value="Bacteria"/>
</dbReference>
<dbReference type="Gene3D" id="3.40.50.300">
    <property type="entry name" value="P-loop containing nucleotide triphosphate hydrolases"/>
    <property type="match status" value="2"/>
</dbReference>
<gene>
    <name evidence="7" type="ordered locus">Dole_0980</name>
</gene>
<feature type="domain" description="Helicase C-terminal" evidence="6">
    <location>
        <begin position="275"/>
        <end position="446"/>
    </location>
</feature>
<dbReference type="EMBL" id="CP000859">
    <property type="protein sequence ID" value="ABW66790.1"/>
    <property type="molecule type" value="Genomic_DNA"/>
</dbReference>
<reference evidence="7 8" key="1">
    <citation type="submission" date="2007-10" db="EMBL/GenBank/DDBJ databases">
        <title>Complete sequence of Desulfococcus oleovorans Hxd3.</title>
        <authorList>
            <consortium name="US DOE Joint Genome Institute"/>
            <person name="Copeland A."/>
            <person name="Lucas S."/>
            <person name="Lapidus A."/>
            <person name="Barry K."/>
            <person name="Glavina del Rio T."/>
            <person name="Dalin E."/>
            <person name="Tice H."/>
            <person name="Pitluck S."/>
            <person name="Kiss H."/>
            <person name="Brettin T."/>
            <person name="Bruce D."/>
            <person name="Detter J.C."/>
            <person name="Han C."/>
            <person name="Schmutz J."/>
            <person name="Larimer F."/>
            <person name="Land M."/>
            <person name="Hauser L."/>
            <person name="Kyrpides N."/>
            <person name="Kim E."/>
            <person name="Wawrik B."/>
            <person name="Richardson P."/>
        </authorList>
    </citation>
    <scope>NUCLEOTIDE SEQUENCE [LARGE SCALE GENOMIC DNA]</scope>
    <source>
        <strain evidence="8">DSM 6200 / JCM 39069 / Hxd3</strain>
    </source>
</reference>
<dbReference type="SUPFAM" id="SSF52540">
    <property type="entry name" value="P-loop containing nucleoside triphosphate hydrolases"/>
    <property type="match status" value="1"/>
</dbReference>
<dbReference type="Pfam" id="PF21010">
    <property type="entry name" value="HA2_C"/>
    <property type="match status" value="1"/>
</dbReference>
<dbReference type="InterPro" id="IPR027417">
    <property type="entry name" value="P-loop_NTPase"/>
</dbReference>
<dbReference type="PROSITE" id="PS51192">
    <property type="entry name" value="HELICASE_ATP_BIND_1"/>
    <property type="match status" value="1"/>
</dbReference>
<feature type="domain" description="Helicase ATP-binding" evidence="5">
    <location>
        <begin position="87"/>
        <end position="250"/>
    </location>
</feature>
<dbReference type="InterPro" id="IPR007502">
    <property type="entry name" value="Helicase-assoc_dom"/>
</dbReference>
<organism evidence="7 8">
    <name type="scientific">Desulfosudis oleivorans (strain DSM 6200 / JCM 39069 / Hxd3)</name>
    <name type="common">Desulfococcus oleovorans</name>
    <dbReference type="NCBI Taxonomy" id="96561"/>
    <lineage>
        <taxon>Bacteria</taxon>
        <taxon>Pseudomonadati</taxon>
        <taxon>Thermodesulfobacteriota</taxon>
        <taxon>Desulfobacteria</taxon>
        <taxon>Desulfobacterales</taxon>
        <taxon>Desulfosudaceae</taxon>
        <taxon>Desulfosudis</taxon>
    </lineage>
</organism>
<dbReference type="GO" id="GO:0016787">
    <property type="term" value="F:hydrolase activity"/>
    <property type="evidence" value="ECO:0007669"/>
    <property type="project" value="UniProtKB-KW"/>
</dbReference>
<dbReference type="Pfam" id="PF00271">
    <property type="entry name" value="Helicase_C"/>
    <property type="match status" value="1"/>
</dbReference>
<dbReference type="CDD" id="cd18791">
    <property type="entry name" value="SF2_C_RHA"/>
    <property type="match status" value="1"/>
</dbReference>
<keyword evidence="1" id="KW-0547">Nucleotide-binding</keyword>
<evidence type="ECO:0000256" key="4">
    <source>
        <dbReference type="ARBA" id="ARBA00022840"/>
    </source>
</evidence>
<dbReference type="KEGG" id="dol:Dole_0980"/>
<dbReference type="InterPro" id="IPR024590">
    <property type="entry name" value="HrpA_C"/>
</dbReference>
<keyword evidence="4" id="KW-0067">ATP-binding</keyword>
<dbReference type="Pfam" id="PF11898">
    <property type="entry name" value="DUF3418"/>
    <property type="match status" value="1"/>
</dbReference>
<evidence type="ECO:0000256" key="3">
    <source>
        <dbReference type="ARBA" id="ARBA00022806"/>
    </source>
</evidence>
<dbReference type="InterPro" id="IPR001650">
    <property type="entry name" value="Helicase_C-like"/>
</dbReference>
<sequence>MFTNSIKAAYRLANQALRVDRQYALRRLSAISGGRRPLSGPALEREVSQLIARLEGSVALRAFRYDRFPRLPSDPALPIAPRQDEIIAAIQKHPVVIVSGATGSGKTTQIPRYCVAAGCGRDGRIGCTQPRRIAAVSVAARIADELGTASTGLVGHKIRFSDTTAGTHLIKIMTDGILLAEAQRDRYLNEYDAIVVDEAHERSLNIDFILGILKQVLAKRDDLRVVITSATIDTEKFSAAFDQAPVIEVSGRMYPVEIKYTPPEPEFGNGEPPTYVELAVAEVERVCRRSPFGDILVFMPTAQDIRETCDMIEGRRMPGATVMPLFARLSGADQARVFSRPPGRKIIVATNIAETSITIPGIRYVVDTGLARISYYNPRTRTTSLSVRSISQSSCQQRAGRCGRVENGVCVRLYDQKDFESRHLFTPPEVLRANLAEVVLRMMALKLGTPDTFPFVDRPADRSIRDGYDTLVELGAIQAVSRGGYRLTETGRLMAKIPADPRLARILIEAGKNGCLEPAVVVVSALSMQDPRETPAERLKEARAAHAAFAHPASDFITLLNIWEACRDKGTGQLKRFCRDHFLSFRRMREWRDLYAQMQQIAKEHGLGTGLAAIDRHQDPDGFYAAFHRTLLSGYLSNIAEKKEKNIYNGAGGKTMMIFPGSALFNTEPSMIMAAELVETSRLYARTVAAIDRQWIRPLAGDLCRETYLAPRWRRSREEVVADCRTTLFGLTVDFRESVSYGRVDPAGAADIFIRSALVNGDVKQPLSFMAHNTRLIEEGVEIENRLRRKTFLAGDDDLFAFYRQRLDNDVYSMRTLKKRIAEQGVDFLKMSRADVIKEEPDPEEMAGFPDTLHLGREQFACLYAFDPAKDEDGVTVRIPAHRAPDVDPDHLDWLVPGLLTEKIAALVKGLPKAYRKQLVPISRTVEIITTEMPQRKRPLVSALSLFIRKRFGVEVPASAWQPEKLPEHLHARIAITDERNREIEVSRNRDILRQSFDQGLPADSLAPLKRQWEKTGCRTWEFGDLPEEIVADAGKRHIRLFPGLVDRTGHVDLRLFESRSKALAAHVQGVKRLLLLALSREVRFLGRDVALSKQAALKAVLLGGAKSLEQRMQQKVADNLLAVSIRTAAEFEALAIEVPGRLYERAHQLRTAVETVVGAYHDARRQIQTLVASQRAGGDTALVLKTIEADLATLVPETFVTIYHIADLERLPRYMQAAVIRARRAVENLAGDRQKAEKVAWSCAVLDRLVAELLPDTSDEKRRAVEDFFWMVEEYKVSVFAQELKTAFPVSKKRLEENLREIEGMV</sequence>
<dbReference type="InterPro" id="IPR010222">
    <property type="entry name" value="RNA_helicase_HrpA"/>
</dbReference>
<keyword evidence="2" id="KW-0378">Hydrolase</keyword>
<dbReference type="HOGENOM" id="CLU_001832_3_3_7"/>
<dbReference type="Pfam" id="PF00270">
    <property type="entry name" value="DEAD"/>
    <property type="match status" value="1"/>
</dbReference>
<dbReference type="FunFam" id="1.20.120.1080:FF:000005">
    <property type="entry name" value="ATP-dependent helicase HrpA"/>
    <property type="match status" value="1"/>
</dbReference>
<dbReference type="SMART" id="SM00490">
    <property type="entry name" value="HELICc"/>
    <property type="match status" value="1"/>
</dbReference>
<dbReference type="InterPro" id="IPR014001">
    <property type="entry name" value="Helicase_ATP-bd"/>
</dbReference>
<protein>
    <submittedName>
        <fullName evidence="7">ATP-dependent helicase HrpA</fullName>
    </submittedName>
</protein>
<dbReference type="PANTHER" id="PTHR18934:SF99">
    <property type="entry name" value="ATP-DEPENDENT RNA HELICASE DHX37-RELATED"/>
    <property type="match status" value="1"/>
</dbReference>
<dbReference type="Proteomes" id="UP000008561">
    <property type="component" value="Chromosome"/>
</dbReference>
<evidence type="ECO:0000313" key="8">
    <source>
        <dbReference type="Proteomes" id="UP000008561"/>
    </source>
</evidence>
<evidence type="ECO:0000256" key="1">
    <source>
        <dbReference type="ARBA" id="ARBA00022741"/>
    </source>
</evidence>
<name>A8ZWI2_DESOH</name>
<dbReference type="NCBIfam" id="TIGR01967">
    <property type="entry name" value="DEAH_box_HrpA"/>
    <property type="match status" value="1"/>
</dbReference>
<keyword evidence="3 7" id="KW-0347">Helicase</keyword>
<evidence type="ECO:0000256" key="2">
    <source>
        <dbReference type="ARBA" id="ARBA00022801"/>
    </source>
</evidence>
<dbReference type="SMART" id="SM00847">
    <property type="entry name" value="HA2"/>
    <property type="match status" value="1"/>
</dbReference>
<dbReference type="SMART" id="SM00487">
    <property type="entry name" value="DEXDc"/>
    <property type="match status" value="1"/>
</dbReference>
<dbReference type="PANTHER" id="PTHR18934">
    <property type="entry name" value="ATP-DEPENDENT RNA HELICASE"/>
    <property type="match status" value="1"/>
</dbReference>
<dbReference type="GO" id="GO:0003723">
    <property type="term" value="F:RNA binding"/>
    <property type="evidence" value="ECO:0007669"/>
    <property type="project" value="TreeGrafter"/>
</dbReference>
<dbReference type="InterPro" id="IPR011545">
    <property type="entry name" value="DEAD/DEAH_box_helicase_dom"/>
</dbReference>
<accession>A8ZWI2</accession>
<dbReference type="Gene3D" id="1.20.120.1080">
    <property type="match status" value="1"/>
</dbReference>
<dbReference type="STRING" id="96561.Dole_0980"/>
<dbReference type="GO" id="GO:0003724">
    <property type="term" value="F:RNA helicase activity"/>
    <property type="evidence" value="ECO:0007669"/>
    <property type="project" value="InterPro"/>
</dbReference>
<evidence type="ECO:0000313" key="7">
    <source>
        <dbReference type="EMBL" id="ABW66790.1"/>
    </source>
</evidence>
<evidence type="ECO:0000259" key="5">
    <source>
        <dbReference type="PROSITE" id="PS51192"/>
    </source>
</evidence>
<keyword evidence="8" id="KW-1185">Reference proteome</keyword>
<dbReference type="GO" id="GO:0005524">
    <property type="term" value="F:ATP binding"/>
    <property type="evidence" value="ECO:0007669"/>
    <property type="project" value="UniProtKB-KW"/>
</dbReference>
<dbReference type="InterPro" id="IPR011709">
    <property type="entry name" value="DEAD-box_helicase_OB_fold"/>
</dbReference>
<dbReference type="PROSITE" id="PS51194">
    <property type="entry name" value="HELICASE_CTER"/>
    <property type="match status" value="1"/>
</dbReference>
<dbReference type="RefSeq" id="WP_012174408.1">
    <property type="nucleotide sequence ID" value="NC_009943.1"/>
</dbReference>